<feature type="region of interest" description="Disordered" evidence="1">
    <location>
        <begin position="1"/>
        <end position="32"/>
    </location>
</feature>
<dbReference type="EMBL" id="BMWS01000006">
    <property type="protein sequence ID" value="GGX12679.1"/>
    <property type="molecule type" value="Genomic_DNA"/>
</dbReference>
<dbReference type="RefSeq" id="WP_169726188.1">
    <property type="nucleotide sequence ID" value="NZ_BMWS01000006.1"/>
</dbReference>
<feature type="compositionally biased region" description="Basic residues" evidence="1">
    <location>
        <begin position="13"/>
        <end position="28"/>
    </location>
</feature>
<evidence type="ECO:0000313" key="3">
    <source>
        <dbReference type="Proteomes" id="UP000601108"/>
    </source>
</evidence>
<comment type="caution">
    <text evidence="2">The sequence shown here is derived from an EMBL/GenBank/DDBJ whole genome shotgun (WGS) entry which is preliminary data.</text>
</comment>
<evidence type="ECO:0000313" key="2">
    <source>
        <dbReference type="EMBL" id="GGX12679.1"/>
    </source>
</evidence>
<protein>
    <submittedName>
        <fullName evidence="2">Uncharacterized protein</fullName>
    </submittedName>
</protein>
<evidence type="ECO:0000256" key="1">
    <source>
        <dbReference type="SAM" id="MobiDB-lite"/>
    </source>
</evidence>
<keyword evidence="3" id="KW-1185">Reference proteome</keyword>
<organism evidence="2 3">
    <name type="scientific">Aquimarina muelleri</name>
    <dbReference type="NCBI Taxonomy" id="279356"/>
    <lineage>
        <taxon>Bacteria</taxon>
        <taxon>Pseudomonadati</taxon>
        <taxon>Bacteroidota</taxon>
        <taxon>Flavobacteriia</taxon>
        <taxon>Flavobacteriales</taxon>
        <taxon>Flavobacteriaceae</taxon>
        <taxon>Aquimarina</taxon>
    </lineage>
</organism>
<accession>A0A918JU27</accession>
<dbReference type="Proteomes" id="UP000601108">
    <property type="component" value="Unassembled WGS sequence"/>
</dbReference>
<sequence>MAKKGKEKNTQNKAKHTKLMNRKKNKLRKEKELRAERLKAIIKKASDAVNKENDSA</sequence>
<name>A0A918JU27_9FLAO</name>
<gene>
    <name evidence="2" type="ORF">GCM10007384_13100</name>
</gene>
<dbReference type="AlphaFoldDB" id="A0A918JU27"/>
<reference evidence="2 3" key="1">
    <citation type="journal article" date="2014" name="Int. J. Syst. Evol. Microbiol.">
        <title>Complete genome sequence of Corynebacterium casei LMG S-19264T (=DSM 44701T), isolated from a smear-ripened cheese.</title>
        <authorList>
            <consortium name="US DOE Joint Genome Institute (JGI-PGF)"/>
            <person name="Walter F."/>
            <person name="Albersmeier A."/>
            <person name="Kalinowski J."/>
            <person name="Ruckert C."/>
        </authorList>
    </citation>
    <scope>NUCLEOTIDE SEQUENCE [LARGE SCALE GENOMIC DNA]</scope>
    <source>
        <strain evidence="2 3">KCTC 12285</strain>
    </source>
</reference>
<proteinExistence type="predicted"/>